<gene>
    <name evidence="1" type="ORF">BN990_04224</name>
</gene>
<keyword evidence="2" id="KW-1185">Reference proteome</keyword>
<evidence type="ECO:0000313" key="1">
    <source>
        <dbReference type="EMBL" id="CDQ41845.1"/>
    </source>
</evidence>
<name>A0A024QI23_9BACI</name>
<reference evidence="1 2" key="1">
    <citation type="submission" date="2014-03" db="EMBL/GenBank/DDBJ databases">
        <authorList>
            <person name="Urmite Genomes U."/>
        </authorList>
    </citation>
    <scope>NUCLEOTIDE SEQUENCE [LARGE SCALE GENOMIC DNA]</scope>
    <source>
        <strain evidence="1 2">Vm-5</strain>
    </source>
</reference>
<proteinExistence type="predicted"/>
<sequence>MENGKKPTYIRRKKTEQKTLHERLVENGSVDLRNNSEIIDLGYGYSKIVPIDRSKIYK</sequence>
<dbReference type="Proteomes" id="UP000028875">
    <property type="component" value="Unassembled WGS sequence"/>
</dbReference>
<evidence type="ECO:0000313" key="2">
    <source>
        <dbReference type="Proteomes" id="UP000028875"/>
    </source>
</evidence>
<reference evidence="2" key="2">
    <citation type="submission" date="2014-05" db="EMBL/GenBank/DDBJ databases">
        <title>Draft genome sequence of Virgibacillus massiliensis Vm-5.</title>
        <authorList>
            <person name="Khelaifia S."/>
            <person name="Croce O."/>
            <person name="Lagier J.C."/>
            <person name="Raoult D."/>
        </authorList>
    </citation>
    <scope>NUCLEOTIDE SEQUENCE [LARGE SCALE GENOMIC DNA]</scope>
    <source>
        <strain evidence="2">Vm-5</strain>
    </source>
</reference>
<dbReference type="RefSeq" id="WP_187370482.1">
    <property type="nucleotide sequence ID" value="NZ_BNER01000008.1"/>
</dbReference>
<protein>
    <submittedName>
        <fullName evidence="1">Uncharacterized protein</fullName>
    </submittedName>
</protein>
<dbReference type="AlphaFoldDB" id="A0A024QI23"/>
<accession>A0A024QI23</accession>
<dbReference type="STRING" id="1462526.BN990_04224"/>
<organism evidence="1 2">
    <name type="scientific">Virgibacillus massiliensis</name>
    <dbReference type="NCBI Taxonomy" id="1462526"/>
    <lineage>
        <taxon>Bacteria</taxon>
        <taxon>Bacillati</taxon>
        <taxon>Bacillota</taxon>
        <taxon>Bacilli</taxon>
        <taxon>Bacillales</taxon>
        <taxon>Bacillaceae</taxon>
        <taxon>Virgibacillus</taxon>
    </lineage>
</organism>
<comment type="caution">
    <text evidence="1">The sequence shown here is derived from an EMBL/GenBank/DDBJ whole genome shotgun (WGS) entry which is preliminary data.</text>
</comment>
<dbReference type="EMBL" id="CCDP010000003">
    <property type="protein sequence ID" value="CDQ41845.1"/>
    <property type="molecule type" value="Genomic_DNA"/>
</dbReference>